<accession>A0A5B6WTA1</accession>
<evidence type="ECO:0000313" key="2">
    <source>
        <dbReference type="EMBL" id="KAA3485161.1"/>
    </source>
</evidence>
<dbReference type="Proteomes" id="UP000325315">
    <property type="component" value="Unassembled WGS sequence"/>
</dbReference>
<organism evidence="2 3">
    <name type="scientific">Gossypium australe</name>
    <dbReference type="NCBI Taxonomy" id="47621"/>
    <lineage>
        <taxon>Eukaryota</taxon>
        <taxon>Viridiplantae</taxon>
        <taxon>Streptophyta</taxon>
        <taxon>Embryophyta</taxon>
        <taxon>Tracheophyta</taxon>
        <taxon>Spermatophyta</taxon>
        <taxon>Magnoliopsida</taxon>
        <taxon>eudicotyledons</taxon>
        <taxon>Gunneridae</taxon>
        <taxon>Pentapetalae</taxon>
        <taxon>rosids</taxon>
        <taxon>malvids</taxon>
        <taxon>Malvales</taxon>
        <taxon>Malvaceae</taxon>
        <taxon>Malvoideae</taxon>
        <taxon>Gossypium</taxon>
    </lineage>
</organism>
<proteinExistence type="predicted"/>
<name>A0A5B6WTA1_9ROSI</name>
<keyword evidence="2" id="KW-0695">RNA-directed DNA polymerase</keyword>
<protein>
    <submittedName>
        <fullName evidence="2">Reverse transcriptase</fullName>
    </submittedName>
</protein>
<evidence type="ECO:0000313" key="3">
    <source>
        <dbReference type="Proteomes" id="UP000325315"/>
    </source>
</evidence>
<dbReference type="GO" id="GO:0003964">
    <property type="term" value="F:RNA-directed DNA polymerase activity"/>
    <property type="evidence" value="ECO:0007669"/>
    <property type="project" value="UniProtKB-KW"/>
</dbReference>
<dbReference type="PANTHER" id="PTHR46890:SF48">
    <property type="entry name" value="RNA-DIRECTED DNA POLYMERASE"/>
    <property type="match status" value="1"/>
</dbReference>
<dbReference type="Pfam" id="PF00078">
    <property type="entry name" value="RVT_1"/>
    <property type="match status" value="1"/>
</dbReference>
<keyword evidence="2" id="KW-0808">Transferase</keyword>
<evidence type="ECO:0000259" key="1">
    <source>
        <dbReference type="Pfam" id="PF00078"/>
    </source>
</evidence>
<reference evidence="3" key="1">
    <citation type="journal article" date="2019" name="Plant Biotechnol. J.">
        <title>Genome sequencing of the Australian wild diploid species Gossypium australe highlights disease resistance and delayed gland morphogenesis.</title>
        <authorList>
            <person name="Cai Y."/>
            <person name="Cai X."/>
            <person name="Wang Q."/>
            <person name="Wang P."/>
            <person name="Zhang Y."/>
            <person name="Cai C."/>
            <person name="Xu Y."/>
            <person name="Wang K."/>
            <person name="Zhou Z."/>
            <person name="Wang C."/>
            <person name="Geng S."/>
            <person name="Li B."/>
            <person name="Dong Q."/>
            <person name="Hou Y."/>
            <person name="Wang H."/>
            <person name="Ai P."/>
            <person name="Liu Z."/>
            <person name="Yi F."/>
            <person name="Sun M."/>
            <person name="An G."/>
            <person name="Cheng J."/>
            <person name="Zhang Y."/>
            <person name="Shi Q."/>
            <person name="Xie Y."/>
            <person name="Shi X."/>
            <person name="Chang Y."/>
            <person name="Huang F."/>
            <person name="Chen Y."/>
            <person name="Hong S."/>
            <person name="Mi L."/>
            <person name="Sun Q."/>
            <person name="Zhang L."/>
            <person name="Zhou B."/>
            <person name="Peng R."/>
            <person name="Zhang X."/>
            <person name="Liu F."/>
        </authorList>
    </citation>
    <scope>NUCLEOTIDE SEQUENCE [LARGE SCALE GENOMIC DNA]</scope>
    <source>
        <strain evidence="3">cv. PA1801</strain>
    </source>
</reference>
<dbReference type="InterPro" id="IPR052343">
    <property type="entry name" value="Retrotransposon-Effector_Assoc"/>
</dbReference>
<dbReference type="EMBL" id="SMMG02000002">
    <property type="protein sequence ID" value="KAA3485161.1"/>
    <property type="molecule type" value="Genomic_DNA"/>
</dbReference>
<dbReference type="AlphaFoldDB" id="A0A5B6WTA1"/>
<keyword evidence="2" id="KW-0548">Nucleotidyltransferase</keyword>
<dbReference type="InterPro" id="IPR043502">
    <property type="entry name" value="DNA/RNA_pol_sf"/>
</dbReference>
<keyword evidence="3" id="KW-1185">Reference proteome</keyword>
<dbReference type="PANTHER" id="PTHR46890">
    <property type="entry name" value="NON-LTR RETROLELEMENT REVERSE TRANSCRIPTASE-LIKE PROTEIN-RELATED"/>
    <property type="match status" value="1"/>
</dbReference>
<feature type="domain" description="Reverse transcriptase" evidence="1">
    <location>
        <begin position="44"/>
        <end position="161"/>
    </location>
</feature>
<dbReference type="OrthoDB" id="1934719at2759"/>
<dbReference type="SUPFAM" id="SSF56672">
    <property type="entry name" value="DNA/RNA polymerases"/>
    <property type="match status" value="1"/>
</dbReference>
<gene>
    <name evidence="2" type="ORF">EPI10_007182</name>
</gene>
<dbReference type="InterPro" id="IPR000477">
    <property type="entry name" value="RT_dom"/>
</dbReference>
<comment type="caution">
    <text evidence="2">The sequence shown here is derived from an EMBL/GenBank/DDBJ whole genome shotgun (WGS) entry which is preliminary data.</text>
</comment>
<sequence length="169" mass="19195">MGSTKAPGPDGFPALFFQILNNDQDFGHLNSTDIVLISKIQNHNNLANFRPISLCTVLYKIVTKTIANRFQWVIGNRIDVAQSAFVPGRLISNNVLLAYEMLHTFRKKRTGMKGFMAVKLDMSKAYDMVEWVFLNEVMLKMGFAKKWVELILRCITTTSYTVNINGKRG</sequence>